<organism evidence="1 2">
    <name type="scientific">Cirrhinus molitorella</name>
    <name type="common">mud carp</name>
    <dbReference type="NCBI Taxonomy" id="172907"/>
    <lineage>
        <taxon>Eukaryota</taxon>
        <taxon>Metazoa</taxon>
        <taxon>Chordata</taxon>
        <taxon>Craniata</taxon>
        <taxon>Vertebrata</taxon>
        <taxon>Euteleostomi</taxon>
        <taxon>Actinopterygii</taxon>
        <taxon>Neopterygii</taxon>
        <taxon>Teleostei</taxon>
        <taxon>Ostariophysi</taxon>
        <taxon>Cypriniformes</taxon>
        <taxon>Cyprinidae</taxon>
        <taxon>Labeoninae</taxon>
        <taxon>Labeonini</taxon>
        <taxon>Cirrhinus</taxon>
    </lineage>
</organism>
<comment type="caution">
    <text evidence="1">The sequence shown here is derived from an EMBL/GenBank/DDBJ whole genome shotgun (WGS) entry which is preliminary data.</text>
</comment>
<dbReference type="Proteomes" id="UP001558613">
    <property type="component" value="Unassembled WGS sequence"/>
</dbReference>
<name>A0ABR3N5N6_9TELE</name>
<dbReference type="EMBL" id="JAYMGO010000006">
    <property type="protein sequence ID" value="KAL1272186.1"/>
    <property type="molecule type" value="Genomic_DNA"/>
</dbReference>
<evidence type="ECO:0000313" key="1">
    <source>
        <dbReference type="EMBL" id="KAL1272186.1"/>
    </source>
</evidence>
<accession>A0ABR3N5N6</accession>
<protein>
    <submittedName>
        <fullName evidence="1">Uncharacterized protein</fullName>
    </submittedName>
</protein>
<keyword evidence="2" id="KW-1185">Reference proteome</keyword>
<evidence type="ECO:0000313" key="2">
    <source>
        <dbReference type="Proteomes" id="UP001558613"/>
    </source>
</evidence>
<reference evidence="1 2" key="1">
    <citation type="submission" date="2023-09" db="EMBL/GenBank/DDBJ databases">
        <authorList>
            <person name="Wang M."/>
        </authorList>
    </citation>
    <scope>NUCLEOTIDE SEQUENCE [LARGE SCALE GENOMIC DNA]</scope>
    <source>
        <strain evidence="1">GT-2023</strain>
        <tissue evidence="1">Liver</tissue>
    </source>
</reference>
<proteinExistence type="predicted"/>
<gene>
    <name evidence="1" type="ORF">QQF64_028048</name>
</gene>
<sequence>MLMNADIEDALGSNLTLRIEPVRRAIRVRLGSRTIFRVCRSRFPDSKIGSFGSALTRTEKRLCSLLRMLYLVLRRNTLAAGRLKAAPLFTPLW</sequence>